<comment type="similarity">
    <text evidence="2">Belongs to the MoaD family.</text>
</comment>
<dbReference type="PANTHER" id="PTHR33359:SF1">
    <property type="entry name" value="MOLYBDOPTERIN SYNTHASE SULFUR CARRIER SUBUNIT"/>
    <property type="match status" value="1"/>
</dbReference>
<dbReference type="PANTHER" id="PTHR33359">
    <property type="entry name" value="MOLYBDOPTERIN SYNTHASE SULFUR CARRIER SUBUNIT"/>
    <property type="match status" value="1"/>
</dbReference>
<comment type="caution">
    <text evidence="4">The sequence shown here is derived from an EMBL/GenBank/DDBJ whole genome shotgun (WGS) entry which is preliminary data.</text>
</comment>
<sequence>MKLNIKYFGIIAEAAGKTEEVLEVSDEVSLDELKQERVQNYKIQDPDSIQLAVNHELKFNIKLKDGDEIAFLPPFAGG</sequence>
<accession>A0ABU1EQ43</accession>
<organism evidence="4 5">
    <name type="scientific">Christiangramia sediminicola</name>
    <dbReference type="NCBI Taxonomy" id="3073267"/>
    <lineage>
        <taxon>Bacteria</taxon>
        <taxon>Pseudomonadati</taxon>
        <taxon>Bacteroidota</taxon>
        <taxon>Flavobacteriia</taxon>
        <taxon>Flavobacteriales</taxon>
        <taxon>Flavobacteriaceae</taxon>
        <taxon>Christiangramia</taxon>
    </lineage>
</organism>
<dbReference type="Proteomes" id="UP001257234">
    <property type="component" value="Unassembled WGS sequence"/>
</dbReference>
<name>A0ABU1EQ43_9FLAO</name>
<evidence type="ECO:0000313" key="5">
    <source>
        <dbReference type="Proteomes" id="UP001257234"/>
    </source>
</evidence>
<dbReference type="InterPro" id="IPR003749">
    <property type="entry name" value="ThiS/MoaD-like"/>
</dbReference>
<dbReference type="Pfam" id="PF02597">
    <property type="entry name" value="ThiS"/>
    <property type="match status" value="1"/>
</dbReference>
<dbReference type="EMBL" id="JAVJIU010000003">
    <property type="protein sequence ID" value="MDR5590508.1"/>
    <property type="molecule type" value="Genomic_DNA"/>
</dbReference>
<evidence type="ECO:0000256" key="3">
    <source>
        <dbReference type="ARBA" id="ARBA00024247"/>
    </source>
</evidence>
<dbReference type="RefSeq" id="WP_309561384.1">
    <property type="nucleotide sequence ID" value="NZ_JAVJIU010000003.1"/>
</dbReference>
<dbReference type="InterPro" id="IPR044672">
    <property type="entry name" value="MOCS2A"/>
</dbReference>
<dbReference type="InterPro" id="IPR012675">
    <property type="entry name" value="Beta-grasp_dom_sf"/>
</dbReference>
<keyword evidence="5" id="KW-1185">Reference proteome</keyword>
<evidence type="ECO:0000313" key="4">
    <source>
        <dbReference type="EMBL" id="MDR5590508.1"/>
    </source>
</evidence>
<keyword evidence="1" id="KW-0547">Nucleotide-binding</keyword>
<gene>
    <name evidence="4" type="ORF">RE431_07650</name>
</gene>
<proteinExistence type="inferred from homology"/>
<dbReference type="SUPFAM" id="SSF54285">
    <property type="entry name" value="MoaD/ThiS"/>
    <property type="match status" value="1"/>
</dbReference>
<dbReference type="CDD" id="cd00754">
    <property type="entry name" value="Ubl_MoaD"/>
    <property type="match status" value="1"/>
</dbReference>
<dbReference type="InterPro" id="IPR016155">
    <property type="entry name" value="Mopterin_synth/thiamin_S_b"/>
</dbReference>
<evidence type="ECO:0000256" key="2">
    <source>
        <dbReference type="ARBA" id="ARBA00024200"/>
    </source>
</evidence>
<evidence type="ECO:0000256" key="1">
    <source>
        <dbReference type="ARBA" id="ARBA00022741"/>
    </source>
</evidence>
<dbReference type="Gene3D" id="3.10.20.30">
    <property type="match status" value="1"/>
</dbReference>
<protein>
    <recommendedName>
        <fullName evidence="3">Molybdopterin synthase sulfur carrier subunit</fullName>
    </recommendedName>
</protein>
<reference evidence="5" key="1">
    <citation type="submission" date="2023-07" db="EMBL/GenBank/DDBJ databases">
        <title>Christiangramia sp. SM2212., a novel bacterium of the family Flavobacteriaceae isolated from the sea sediment.</title>
        <authorList>
            <person name="Wang J."/>
            <person name="Zhang X."/>
        </authorList>
    </citation>
    <scope>NUCLEOTIDE SEQUENCE [LARGE SCALE GENOMIC DNA]</scope>
    <source>
        <strain evidence="5">SM2212</strain>
    </source>
</reference>